<keyword evidence="1" id="KW-1185">Reference proteome</keyword>
<protein>
    <submittedName>
        <fullName evidence="2">Uncharacterized protein LOC107070188 isoform X1</fullName>
    </submittedName>
</protein>
<evidence type="ECO:0000313" key="1">
    <source>
        <dbReference type="Proteomes" id="UP000694924"/>
    </source>
</evidence>
<name>A0ABM1ITU2_POLDO</name>
<dbReference type="RefSeq" id="XP_015183629.1">
    <property type="nucleotide sequence ID" value="XM_015328143.1"/>
</dbReference>
<gene>
    <name evidence="2" type="primary">LOC107070188</name>
</gene>
<accession>A0ABM1ITU2</accession>
<reference evidence="2" key="1">
    <citation type="submission" date="2025-08" db="UniProtKB">
        <authorList>
            <consortium name="RefSeq"/>
        </authorList>
    </citation>
    <scope>IDENTIFICATION</scope>
    <source>
        <tissue evidence="2">Whole body</tissue>
    </source>
</reference>
<proteinExistence type="predicted"/>
<organism evidence="1 2">
    <name type="scientific">Polistes dominula</name>
    <name type="common">European paper wasp</name>
    <name type="synonym">Vespa dominula</name>
    <dbReference type="NCBI Taxonomy" id="743375"/>
    <lineage>
        <taxon>Eukaryota</taxon>
        <taxon>Metazoa</taxon>
        <taxon>Ecdysozoa</taxon>
        <taxon>Arthropoda</taxon>
        <taxon>Hexapoda</taxon>
        <taxon>Insecta</taxon>
        <taxon>Pterygota</taxon>
        <taxon>Neoptera</taxon>
        <taxon>Endopterygota</taxon>
        <taxon>Hymenoptera</taxon>
        <taxon>Apocrita</taxon>
        <taxon>Aculeata</taxon>
        <taxon>Vespoidea</taxon>
        <taxon>Vespidae</taxon>
        <taxon>Polistinae</taxon>
        <taxon>Polistini</taxon>
        <taxon>Polistes</taxon>
    </lineage>
</organism>
<evidence type="ECO:0000313" key="2">
    <source>
        <dbReference type="RefSeq" id="XP_015183629.1"/>
    </source>
</evidence>
<dbReference type="Proteomes" id="UP000694924">
    <property type="component" value="Unplaced"/>
</dbReference>
<dbReference type="GeneID" id="107070188"/>
<sequence>MKCQVVSFLPILVPVGKTLFAPMERRIRKSSSWVNDVTTCLTAQLSRGLAELLVFAHDSTALYEKLNFTKIFETNLRNNLPVLRDLSYLPEEYNNEEFQRPKDFGELDRQNRNLMPEYRNLCETVTRKVEFNDENYEYQPPHYHEVYCKSYSLLDRASERATRSSKQKCAHPGFHCVQRSRTLFLVRRAWDSDCWEPFTKEIAGGCDCMWPVSLLGDIAAHY</sequence>